<dbReference type="PANTHER" id="PTHR10160:SF19">
    <property type="entry name" value="PROTON-TRANSLOCATING NAD(P)(+) TRANSHYDROGENASE"/>
    <property type="match status" value="1"/>
</dbReference>
<dbReference type="SUPFAM" id="SSF51735">
    <property type="entry name" value="NAD(P)-binding Rossmann-fold domains"/>
    <property type="match status" value="1"/>
</dbReference>
<dbReference type="OrthoDB" id="195891at2759"/>
<dbReference type="SUPFAM" id="SSF52283">
    <property type="entry name" value="Formate/glycerate dehydrogenase catalytic domain-like"/>
    <property type="match status" value="1"/>
</dbReference>
<dbReference type="Pfam" id="PF05222">
    <property type="entry name" value="AlaDh_PNT_N"/>
    <property type="match status" value="1"/>
</dbReference>
<dbReference type="PANTHER" id="PTHR10160">
    <property type="entry name" value="NAD(P) TRANSHYDROGENASE"/>
    <property type="match status" value="1"/>
</dbReference>
<dbReference type="NCBIfam" id="NF006942">
    <property type="entry name" value="PRK09424.1"/>
    <property type="match status" value="1"/>
</dbReference>
<name>K0TQ38_THAOC</name>
<feature type="domain" description="Alanine dehydrogenase/pyridine nucleotide transhydrogenase NAD(H)-binding" evidence="11">
    <location>
        <begin position="139"/>
        <end position="304"/>
    </location>
</feature>
<comment type="caution">
    <text evidence="13">The sequence shown here is derived from an EMBL/GenBank/DDBJ whole genome shotgun (WGS) entry which is preliminary data.</text>
</comment>
<dbReference type="SMART" id="SM01002">
    <property type="entry name" value="AlaDh_PNT_C"/>
    <property type="match status" value="1"/>
</dbReference>
<keyword evidence="5" id="KW-0521">NADP</keyword>
<dbReference type="Gene3D" id="3.40.50.720">
    <property type="entry name" value="NAD(P)-binding Rossmann-like Domain"/>
    <property type="match status" value="2"/>
</dbReference>
<evidence type="ECO:0000256" key="8">
    <source>
        <dbReference type="ARBA" id="ARBA00023027"/>
    </source>
</evidence>
<keyword evidence="4" id="KW-0547">Nucleotide-binding</keyword>
<evidence type="ECO:0000256" key="2">
    <source>
        <dbReference type="ARBA" id="ARBA00012943"/>
    </source>
</evidence>
<evidence type="ECO:0000256" key="3">
    <source>
        <dbReference type="ARBA" id="ARBA00022692"/>
    </source>
</evidence>
<accession>K0TQ38</accession>
<evidence type="ECO:0000256" key="6">
    <source>
        <dbReference type="ARBA" id="ARBA00022967"/>
    </source>
</evidence>
<keyword evidence="6" id="KW-1278">Translocase</keyword>
<keyword evidence="9" id="KW-0472">Membrane</keyword>
<comment type="subcellular location">
    <subcellularLocation>
        <location evidence="1">Membrane</location>
        <topology evidence="1">Multi-pass membrane protein</topology>
    </subcellularLocation>
</comment>
<dbReference type="GO" id="GO:0008750">
    <property type="term" value="F:proton-translocating NAD(P)+ transhydrogenase activity"/>
    <property type="evidence" value="ECO:0007669"/>
    <property type="project" value="UniProtKB-EC"/>
</dbReference>
<dbReference type="EC" id="7.1.1.1" evidence="2"/>
<gene>
    <name evidence="13" type="ORF">THAOC_02907</name>
</gene>
<dbReference type="AlphaFoldDB" id="K0TQ38"/>
<dbReference type="FunFam" id="3.40.50.720:FF:000028">
    <property type="entry name" value="NAD(P) transhydrogenase subunit alpha"/>
    <property type="match status" value="1"/>
</dbReference>
<dbReference type="InterPro" id="IPR036291">
    <property type="entry name" value="NAD(P)-bd_dom_sf"/>
</dbReference>
<evidence type="ECO:0000313" key="14">
    <source>
        <dbReference type="Proteomes" id="UP000266841"/>
    </source>
</evidence>
<evidence type="ECO:0000259" key="11">
    <source>
        <dbReference type="SMART" id="SM01002"/>
    </source>
</evidence>
<keyword evidence="14" id="KW-1185">Reference proteome</keyword>
<dbReference type="Pfam" id="PF01262">
    <property type="entry name" value="AlaDh_PNT_C"/>
    <property type="match status" value="1"/>
</dbReference>
<dbReference type="GO" id="GO:0005743">
    <property type="term" value="C:mitochondrial inner membrane"/>
    <property type="evidence" value="ECO:0007669"/>
    <property type="project" value="TreeGrafter"/>
</dbReference>
<dbReference type="CDD" id="cd05304">
    <property type="entry name" value="Rubrum_tdh"/>
    <property type="match status" value="1"/>
</dbReference>
<keyword evidence="3" id="KW-0812">Transmembrane</keyword>
<evidence type="ECO:0000256" key="4">
    <source>
        <dbReference type="ARBA" id="ARBA00022741"/>
    </source>
</evidence>
<evidence type="ECO:0000256" key="1">
    <source>
        <dbReference type="ARBA" id="ARBA00004141"/>
    </source>
</evidence>
<evidence type="ECO:0000256" key="9">
    <source>
        <dbReference type="ARBA" id="ARBA00023136"/>
    </source>
</evidence>
<evidence type="ECO:0000256" key="7">
    <source>
        <dbReference type="ARBA" id="ARBA00022989"/>
    </source>
</evidence>
<feature type="domain" description="Alanine dehydrogenase/pyridine nucleotide transhydrogenase N-terminal" evidence="12">
    <location>
        <begin position="19"/>
        <end position="130"/>
    </location>
</feature>
<dbReference type="SMART" id="SM01003">
    <property type="entry name" value="AlaDh_PNT_N"/>
    <property type="match status" value="1"/>
</dbReference>
<evidence type="ECO:0000256" key="10">
    <source>
        <dbReference type="ARBA" id="ARBA00048202"/>
    </source>
</evidence>
<dbReference type="eggNOG" id="ENOG502QQ0A">
    <property type="taxonomic scope" value="Eukaryota"/>
</dbReference>
<sequence>MDLCRIFLPGLGNNTNLDESLGELSDAAKSAGETASFSDAAYTSVGAVTLPRNQVYTRSDILTQIRPPASDEVSKFAGKTLVSMISPSINTELYGALTEQRTNVFALDCVPRMLSRAQSYDVLSSQANIAGYRSVIEAANHFPRFFAGQMTAAGKVPPAKVLVLGVGVAGLAAIQTAKNMGAIVRAFDVRSVTKEQVESMGATFLEVEIEEDGAGSGGYAKEMSDEYKVAQAKMMLEQASDVDVIITTALIPGRKAPILVNQEMLDVMKPGSVLVDLAAANGGNVAQTQADEVITTENGVTIIGYTDLPSRLASTSSTLVRSP</sequence>
<proteinExistence type="predicted"/>
<reference evidence="13 14" key="1">
    <citation type="journal article" date="2012" name="Genome Biol.">
        <title>Genome and low-iron response of an oceanic diatom adapted to chronic iron limitation.</title>
        <authorList>
            <person name="Lommer M."/>
            <person name="Specht M."/>
            <person name="Roy A.S."/>
            <person name="Kraemer L."/>
            <person name="Andreson R."/>
            <person name="Gutowska M.A."/>
            <person name="Wolf J."/>
            <person name="Bergner S.V."/>
            <person name="Schilhabel M.B."/>
            <person name="Klostermeier U.C."/>
            <person name="Beiko R.G."/>
            <person name="Rosenstiel P."/>
            <person name="Hippler M."/>
            <person name="Laroche J."/>
        </authorList>
    </citation>
    <scope>NUCLEOTIDE SEQUENCE [LARGE SCALE GENOMIC DNA]</scope>
    <source>
        <strain evidence="13 14">CCMP1005</strain>
    </source>
</reference>
<dbReference type="EMBL" id="AGNL01002969">
    <property type="protein sequence ID" value="EJK75372.1"/>
    <property type="molecule type" value="Genomic_DNA"/>
</dbReference>
<keyword evidence="7" id="KW-1133">Transmembrane helix</keyword>
<evidence type="ECO:0000259" key="12">
    <source>
        <dbReference type="SMART" id="SM01003"/>
    </source>
</evidence>
<organism evidence="13 14">
    <name type="scientific">Thalassiosira oceanica</name>
    <name type="common">Marine diatom</name>
    <dbReference type="NCBI Taxonomy" id="159749"/>
    <lineage>
        <taxon>Eukaryota</taxon>
        <taxon>Sar</taxon>
        <taxon>Stramenopiles</taxon>
        <taxon>Ochrophyta</taxon>
        <taxon>Bacillariophyta</taxon>
        <taxon>Coscinodiscophyceae</taxon>
        <taxon>Thalassiosirophycidae</taxon>
        <taxon>Thalassiosirales</taxon>
        <taxon>Thalassiosiraceae</taxon>
        <taxon>Thalassiosira</taxon>
    </lineage>
</organism>
<dbReference type="GO" id="GO:0050661">
    <property type="term" value="F:NADP binding"/>
    <property type="evidence" value="ECO:0007669"/>
    <property type="project" value="TreeGrafter"/>
</dbReference>
<protein>
    <recommendedName>
        <fullName evidence="2">proton-translocating NAD(P)(+) transhydrogenase</fullName>
        <ecNumber evidence="2">7.1.1.1</ecNumber>
    </recommendedName>
</protein>
<dbReference type="Proteomes" id="UP000266841">
    <property type="component" value="Unassembled WGS sequence"/>
</dbReference>
<dbReference type="InterPro" id="IPR007698">
    <property type="entry name" value="AlaDH/PNT_NAD(H)-bd"/>
</dbReference>
<keyword evidence="8" id="KW-0520">NAD</keyword>
<evidence type="ECO:0000256" key="5">
    <source>
        <dbReference type="ARBA" id="ARBA00022857"/>
    </source>
</evidence>
<dbReference type="GO" id="GO:0006740">
    <property type="term" value="P:NADPH regeneration"/>
    <property type="evidence" value="ECO:0007669"/>
    <property type="project" value="TreeGrafter"/>
</dbReference>
<dbReference type="InterPro" id="IPR007886">
    <property type="entry name" value="AlaDH/PNT_N"/>
</dbReference>
<evidence type="ECO:0000313" key="13">
    <source>
        <dbReference type="EMBL" id="EJK75372.1"/>
    </source>
</evidence>
<comment type="catalytic activity">
    <reaction evidence="10">
        <text>NAD(+) + NADPH + H(+)(in) = NADH + NADP(+) + H(+)(out)</text>
        <dbReference type="Rhea" id="RHEA:47992"/>
        <dbReference type="ChEBI" id="CHEBI:15378"/>
        <dbReference type="ChEBI" id="CHEBI:57540"/>
        <dbReference type="ChEBI" id="CHEBI:57783"/>
        <dbReference type="ChEBI" id="CHEBI:57945"/>
        <dbReference type="ChEBI" id="CHEBI:58349"/>
        <dbReference type="EC" id="7.1.1.1"/>
    </reaction>
</comment>